<dbReference type="AlphaFoldDB" id="A0A9X0AT92"/>
<evidence type="ECO:0000256" key="5">
    <source>
        <dbReference type="ARBA" id="ARBA00023004"/>
    </source>
</evidence>
<dbReference type="InterPro" id="IPR050121">
    <property type="entry name" value="Cytochrome_P450_monoxygenase"/>
</dbReference>
<evidence type="ECO:0000256" key="1">
    <source>
        <dbReference type="ARBA" id="ARBA00001971"/>
    </source>
</evidence>
<keyword evidence="7" id="KW-1133">Transmembrane helix</keyword>
<comment type="caution">
    <text evidence="8">The sequence shown here is derived from an EMBL/GenBank/DDBJ whole genome shotgun (WGS) entry which is preliminary data.</text>
</comment>
<protein>
    <recommendedName>
        <fullName evidence="10">Cytochrome P450</fullName>
    </recommendedName>
</protein>
<keyword evidence="7" id="KW-0472">Membrane</keyword>
<dbReference type="Proteomes" id="UP001152300">
    <property type="component" value="Unassembled WGS sequence"/>
</dbReference>
<evidence type="ECO:0008006" key="10">
    <source>
        <dbReference type="Google" id="ProtNLM"/>
    </source>
</evidence>
<dbReference type="Gene3D" id="1.10.630.10">
    <property type="entry name" value="Cytochrome P450"/>
    <property type="match status" value="1"/>
</dbReference>
<dbReference type="OrthoDB" id="3945418at2759"/>
<dbReference type="SUPFAM" id="SSF48264">
    <property type="entry name" value="Cytochrome P450"/>
    <property type="match status" value="1"/>
</dbReference>
<keyword evidence="9" id="KW-1185">Reference proteome</keyword>
<comment type="similarity">
    <text evidence="2">Belongs to the cytochrome P450 family.</text>
</comment>
<evidence type="ECO:0000256" key="4">
    <source>
        <dbReference type="ARBA" id="ARBA00023002"/>
    </source>
</evidence>
<evidence type="ECO:0000313" key="9">
    <source>
        <dbReference type="Proteomes" id="UP001152300"/>
    </source>
</evidence>
<keyword evidence="5" id="KW-0408">Iron</keyword>
<keyword evidence="6" id="KW-0503">Monooxygenase</keyword>
<keyword evidence="7" id="KW-0812">Transmembrane</keyword>
<proteinExistence type="inferred from homology"/>
<dbReference type="GO" id="GO:0016705">
    <property type="term" value="F:oxidoreductase activity, acting on paired donors, with incorporation or reduction of molecular oxygen"/>
    <property type="evidence" value="ECO:0007669"/>
    <property type="project" value="InterPro"/>
</dbReference>
<organism evidence="8 9">
    <name type="scientific">Sclerotinia nivalis</name>
    <dbReference type="NCBI Taxonomy" id="352851"/>
    <lineage>
        <taxon>Eukaryota</taxon>
        <taxon>Fungi</taxon>
        <taxon>Dikarya</taxon>
        <taxon>Ascomycota</taxon>
        <taxon>Pezizomycotina</taxon>
        <taxon>Leotiomycetes</taxon>
        <taxon>Helotiales</taxon>
        <taxon>Sclerotiniaceae</taxon>
        <taxon>Sclerotinia</taxon>
    </lineage>
</organism>
<evidence type="ECO:0000256" key="7">
    <source>
        <dbReference type="SAM" id="Phobius"/>
    </source>
</evidence>
<accession>A0A9X0AT92</accession>
<evidence type="ECO:0000256" key="3">
    <source>
        <dbReference type="ARBA" id="ARBA00022723"/>
    </source>
</evidence>
<dbReference type="InterPro" id="IPR036396">
    <property type="entry name" value="Cyt_P450_sf"/>
</dbReference>
<gene>
    <name evidence="8" type="ORF">OCU04_003637</name>
</gene>
<feature type="transmembrane region" description="Helical" evidence="7">
    <location>
        <begin position="6"/>
        <end position="29"/>
    </location>
</feature>
<dbReference type="PANTHER" id="PTHR24305:SF157">
    <property type="entry name" value="N-ACETYLTRYPTOPHAN 6-HYDROXYLASE IVOC-RELATED"/>
    <property type="match status" value="1"/>
</dbReference>
<dbReference type="EMBL" id="JAPEIS010000003">
    <property type="protein sequence ID" value="KAJ8068063.1"/>
    <property type="molecule type" value="Genomic_DNA"/>
</dbReference>
<evidence type="ECO:0000256" key="2">
    <source>
        <dbReference type="ARBA" id="ARBA00010617"/>
    </source>
</evidence>
<comment type="cofactor">
    <cofactor evidence="1">
        <name>heme</name>
        <dbReference type="ChEBI" id="CHEBI:30413"/>
    </cofactor>
</comment>
<dbReference type="PANTHER" id="PTHR24305">
    <property type="entry name" value="CYTOCHROME P450"/>
    <property type="match status" value="1"/>
</dbReference>
<dbReference type="GO" id="GO:0020037">
    <property type="term" value="F:heme binding"/>
    <property type="evidence" value="ECO:0007669"/>
    <property type="project" value="InterPro"/>
</dbReference>
<evidence type="ECO:0000256" key="6">
    <source>
        <dbReference type="ARBA" id="ARBA00023033"/>
    </source>
</evidence>
<evidence type="ECO:0000313" key="8">
    <source>
        <dbReference type="EMBL" id="KAJ8068063.1"/>
    </source>
</evidence>
<name>A0A9X0AT92_9HELO</name>
<keyword evidence="3" id="KW-0479">Metal-binding</keyword>
<reference evidence="8" key="1">
    <citation type="submission" date="2022-11" db="EMBL/GenBank/DDBJ databases">
        <title>Genome Resource of Sclerotinia nivalis Strain SnTB1, a Plant Pathogen Isolated from American Ginseng.</title>
        <authorList>
            <person name="Fan S."/>
        </authorList>
    </citation>
    <scope>NUCLEOTIDE SEQUENCE</scope>
    <source>
        <strain evidence="8">SnTB1</strain>
    </source>
</reference>
<sequence length="100" mass="12105">MTIITYLEIILFLSLSLWIIYGAIYRLYFSPIAKFPGPKLAALTLWYEFYFNVIRDGQWIWEIKRMHEEYGPIVRINPYELHIDDPEYYDELYAGNTTKR</sequence>
<dbReference type="GO" id="GO:0004497">
    <property type="term" value="F:monooxygenase activity"/>
    <property type="evidence" value="ECO:0007669"/>
    <property type="project" value="UniProtKB-KW"/>
</dbReference>
<dbReference type="GO" id="GO:0005506">
    <property type="term" value="F:iron ion binding"/>
    <property type="evidence" value="ECO:0007669"/>
    <property type="project" value="InterPro"/>
</dbReference>
<keyword evidence="4" id="KW-0560">Oxidoreductase</keyword>